<evidence type="ECO:0000313" key="4">
    <source>
        <dbReference type="Proteomes" id="UP000069906"/>
    </source>
</evidence>
<sequence>MSTTGRTATADPDDAALLATLREADVVHLVSHADGDSLAAAGVLANALAPASLFQISPVRTAAAADRRIAASTATTIAIGVDAENTDATLGADSNALAAYGVATELDDADPVLALAGAIAAGTIPQGDVVAAATDAGVERRPGVAIPTADLADGLAHSTLFHADVSADEQRAGALLAELELPAEMDERAHRRVASAVALSATEPPAPASAVAGIERALRPHVAPDAPFETVEGFADVMDALARSDPGLAASLVLGHADRTAALDAWREHASTVHRAVRRGKRTRRDGLVVIETNDTDPWSTARLVRDFRSAEPTVLAIDDEAIALATTEDDAVARLESTDAIDAVCGRSRLASASADVEADALIADLEGQQ</sequence>
<proteinExistence type="predicted"/>
<dbReference type="RefSeq" id="WP_050048371.1">
    <property type="nucleotide sequence ID" value="NZ_CP008874.1"/>
</dbReference>
<gene>
    <name evidence="2" type="ORF">HLASA_1144</name>
    <name evidence="1" type="ORF">HLASF_1156</name>
</gene>
<reference evidence="2 3" key="3">
    <citation type="journal article" date="2016" name="Stand. Genomic Sci.">
        <title>Complete genome sequence of 'Halanaeroarchaeum sulfurireducens' M27-SA2, a sulfur-reducing and acetate-oxidizing haloarchaeon from the deep-sea hypersaline anoxic lake Medee.</title>
        <authorList>
            <person name="Messina E."/>
            <person name="Sorokin D.Y."/>
            <person name="Kublanov I.V."/>
            <person name="Toshchakov S."/>
            <person name="Lopatina A."/>
            <person name="Arcadi E."/>
            <person name="Smedile F."/>
            <person name="La Spada G."/>
            <person name="La Cono V."/>
            <person name="Yakimov M.M."/>
        </authorList>
    </citation>
    <scope>NUCLEOTIDE SEQUENCE [LARGE SCALE GENOMIC DNA]</scope>
    <source>
        <strain evidence="2 3">M27-SA2</strain>
    </source>
</reference>
<dbReference type="KEGG" id="hsf:HLASA_1144"/>
<dbReference type="Proteomes" id="UP000069906">
    <property type="component" value="Chromosome"/>
</dbReference>
<organism evidence="1 4">
    <name type="scientific">Halanaeroarchaeum sulfurireducens</name>
    <dbReference type="NCBI Taxonomy" id="1604004"/>
    <lineage>
        <taxon>Archaea</taxon>
        <taxon>Methanobacteriati</taxon>
        <taxon>Methanobacteriota</taxon>
        <taxon>Stenosarchaea group</taxon>
        <taxon>Halobacteria</taxon>
        <taxon>Halobacteriales</taxon>
        <taxon>Halobacteriaceae</taxon>
        <taxon>Halanaeroarchaeum</taxon>
    </lineage>
</organism>
<reference evidence="1 4" key="1">
    <citation type="journal article" date="2015" name="ISME J.">
        <title>Elemental sulfur and acetate can support life of a novel strictly anaerobic haloarchaeon.</title>
        <authorList>
            <person name="Sorokin D.Y."/>
            <person name="Kublanov I.V."/>
            <person name="Gavrilov S.N."/>
            <person name="Rojo D."/>
            <person name="Roman P."/>
            <person name="Golyshin P.N."/>
            <person name="Slepak V.Z."/>
            <person name="Smedile F."/>
            <person name="Ferrer M."/>
            <person name="Messina E."/>
            <person name="La Cono V."/>
            <person name="Yakimov M.M."/>
        </authorList>
    </citation>
    <scope>NUCLEOTIDE SEQUENCE [LARGE SCALE GENOMIC DNA]</scope>
    <source>
        <strain evidence="1 4">HSR2</strain>
    </source>
</reference>
<dbReference type="AlphaFoldDB" id="A0A0F7PEC1"/>
<dbReference type="HOGENOM" id="CLU_036273_0_0_2"/>
<keyword evidence="4" id="KW-1185">Reference proteome</keyword>
<dbReference type="GeneID" id="26010491"/>
<evidence type="ECO:0008006" key="5">
    <source>
        <dbReference type="Google" id="ProtNLM"/>
    </source>
</evidence>
<name>A0A0F7PEC1_9EURY</name>
<dbReference type="PATRIC" id="fig|1604004.4.peg.1215"/>
<protein>
    <recommendedName>
        <fullName evidence="5">Exonuclease RecJ</fullName>
    </recommendedName>
</protein>
<dbReference type="KEGG" id="hsu:HLASF_1156"/>
<dbReference type="Proteomes" id="UP000060390">
    <property type="component" value="Chromosome"/>
</dbReference>
<dbReference type="STRING" id="1604004.HLASA_1144"/>
<reference evidence="3" key="2">
    <citation type="submission" date="2015-05" db="EMBL/GenBank/DDBJ databases">
        <title>Complete genome sequence of Halanaeroarchaeum sulfurireducens type strain M27-SA2, a sulfate-reducer haloarchaeon from marine anoxic lake Medee.</title>
        <authorList>
            <person name="Messina E."/>
            <person name="Kublanov I.V."/>
            <person name="Toshchakov S."/>
            <person name="Arcadi E."/>
            <person name="La Spada G."/>
            <person name="La Cono V."/>
            <person name="Yakimov M.M."/>
        </authorList>
    </citation>
    <scope>NUCLEOTIDE SEQUENCE [LARGE SCALE GENOMIC DNA]</scope>
    <source>
        <strain evidence="3">M27-SA2</strain>
    </source>
</reference>
<evidence type="ECO:0000313" key="3">
    <source>
        <dbReference type="Proteomes" id="UP000060390"/>
    </source>
</evidence>
<accession>A0A0F7PEC1</accession>
<dbReference type="EMBL" id="CP011564">
    <property type="protein sequence ID" value="ALG82038.1"/>
    <property type="molecule type" value="Genomic_DNA"/>
</dbReference>
<evidence type="ECO:0000313" key="2">
    <source>
        <dbReference type="EMBL" id="ALG82038.1"/>
    </source>
</evidence>
<dbReference type="EMBL" id="CP008874">
    <property type="protein sequence ID" value="AKH97643.1"/>
    <property type="molecule type" value="Genomic_DNA"/>
</dbReference>
<dbReference type="OrthoDB" id="157374at2157"/>
<evidence type="ECO:0000313" key="1">
    <source>
        <dbReference type="EMBL" id="AKH97643.1"/>
    </source>
</evidence>